<feature type="domain" description="Methyltransferase" evidence="4">
    <location>
        <begin position="48"/>
        <end position="145"/>
    </location>
</feature>
<dbReference type="Pfam" id="PF13649">
    <property type="entry name" value="Methyltransf_25"/>
    <property type="match status" value="1"/>
</dbReference>
<dbReference type="AlphaFoldDB" id="A0ABD5RBY2"/>
<dbReference type="InterPro" id="IPR029063">
    <property type="entry name" value="SAM-dependent_MTases_sf"/>
</dbReference>
<dbReference type="Gene3D" id="3.40.50.150">
    <property type="entry name" value="Vaccinia Virus protein VP39"/>
    <property type="match status" value="1"/>
</dbReference>
<organism evidence="5 6">
    <name type="scientific">Salinirubrum litoreum</name>
    <dbReference type="NCBI Taxonomy" id="1126234"/>
    <lineage>
        <taxon>Archaea</taxon>
        <taxon>Methanobacteriati</taxon>
        <taxon>Methanobacteriota</taxon>
        <taxon>Stenosarchaea group</taxon>
        <taxon>Halobacteria</taxon>
        <taxon>Halobacteriales</taxon>
        <taxon>Haloferacaceae</taxon>
        <taxon>Salinirubrum</taxon>
    </lineage>
</organism>
<reference evidence="5 6" key="1">
    <citation type="journal article" date="2019" name="Int. J. Syst. Evol. Microbiol.">
        <title>The Global Catalogue of Microorganisms (GCM) 10K type strain sequencing project: providing services to taxonomists for standard genome sequencing and annotation.</title>
        <authorList>
            <consortium name="The Broad Institute Genomics Platform"/>
            <consortium name="The Broad Institute Genome Sequencing Center for Infectious Disease"/>
            <person name="Wu L."/>
            <person name="Ma J."/>
        </authorList>
    </citation>
    <scope>NUCLEOTIDE SEQUENCE [LARGE SCALE GENOMIC DNA]</scope>
    <source>
        <strain evidence="5 6">CGMCC 1.12237</strain>
    </source>
</reference>
<evidence type="ECO:0000256" key="3">
    <source>
        <dbReference type="ARBA" id="ARBA00022691"/>
    </source>
</evidence>
<protein>
    <submittedName>
        <fullName evidence="5">Class I SAM-dependent methyltransferase</fullName>
        <ecNumber evidence="5">2.1.-.-</ecNumber>
    </submittedName>
</protein>
<name>A0ABD5RBY2_9EURY</name>
<dbReference type="GO" id="GO:0032259">
    <property type="term" value="P:methylation"/>
    <property type="evidence" value="ECO:0007669"/>
    <property type="project" value="UniProtKB-KW"/>
</dbReference>
<dbReference type="RefSeq" id="WP_227229800.1">
    <property type="nucleotide sequence ID" value="NZ_JAJCVJ010000002.1"/>
</dbReference>
<dbReference type="InterPro" id="IPR041698">
    <property type="entry name" value="Methyltransf_25"/>
</dbReference>
<dbReference type="CDD" id="cd02440">
    <property type="entry name" value="AdoMet_MTases"/>
    <property type="match status" value="1"/>
</dbReference>
<keyword evidence="3" id="KW-0949">S-adenosyl-L-methionine</keyword>
<evidence type="ECO:0000313" key="6">
    <source>
        <dbReference type="Proteomes" id="UP001596201"/>
    </source>
</evidence>
<accession>A0ABD5RBY2</accession>
<keyword evidence="2 5" id="KW-0808">Transferase</keyword>
<evidence type="ECO:0000313" key="5">
    <source>
        <dbReference type="EMBL" id="MFC5367550.1"/>
    </source>
</evidence>
<comment type="caution">
    <text evidence="5">The sequence shown here is derived from an EMBL/GenBank/DDBJ whole genome shotgun (WGS) entry which is preliminary data.</text>
</comment>
<dbReference type="SUPFAM" id="SSF53335">
    <property type="entry name" value="S-adenosyl-L-methionine-dependent methyltransferases"/>
    <property type="match status" value="1"/>
</dbReference>
<keyword evidence="6" id="KW-1185">Reference proteome</keyword>
<dbReference type="EMBL" id="JBHSKX010000002">
    <property type="protein sequence ID" value="MFC5367550.1"/>
    <property type="molecule type" value="Genomic_DNA"/>
</dbReference>
<dbReference type="GO" id="GO:0008168">
    <property type="term" value="F:methyltransferase activity"/>
    <property type="evidence" value="ECO:0007669"/>
    <property type="project" value="UniProtKB-KW"/>
</dbReference>
<proteinExistence type="predicted"/>
<dbReference type="PANTHER" id="PTHR43464:SF19">
    <property type="entry name" value="UBIQUINONE BIOSYNTHESIS O-METHYLTRANSFERASE, MITOCHONDRIAL"/>
    <property type="match status" value="1"/>
</dbReference>
<dbReference type="EC" id="2.1.-.-" evidence="5"/>
<evidence type="ECO:0000259" key="4">
    <source>
        <dbReference type="Pfam" id="PF13649"/>
    </source>
</evidence>
<evidence type="ECO:0000256" key="1">
    <source>
        <dbReference type="ARBA" id="ARBA00022603"/>
    </source>
</evidence>
<dbReference type="Proteomes" id="UP001596201">
    <property type="component" value="Unassembled WGS sequence"/>
</dbReference>
<evidence type="ECO:0000256" key="2">
    <source>
        <dbReference type="ARBA" id="ARBA00022679"/>
    </source>
</evidence>
<keyword evidence="1 5" id="KW-0489">Methyltransferase</keyword>
<dbReference type="PANTHER" id="PTHR43464">
    <property type="entry name" value="METHYLTRANSFERASE"/>
    <property type="match status" value="1"/>
</dbReference>
<gene>
    <name evidence="5" type="ORF">ACFPJ5_11445</name>
</gene>
<sequence>MSVPLPPPERPLSDVYDAAYTGVPNWDIGRPQRAFVRLAASGLLRGPVLDIGCGTGELSLYLARQGYDVLGIDLSELAIRQAREKARWRGIPAEFLVWDALYVSRLADAGLRFRTVVDSAMFHVLGDAERDRLVGELRALLPPGGLYCVLGDARWDDRSIYGLTPAELRRRFVERGGWRLAFAEETVFERRFSSSRAFFVGLRRV</sequence>